<evidence type="ECO:0000313" key="16">
    <source>
        <dbReference type="EMBL" id="TXD38736.1"/>
    </source>
</evidence>
<gene>
    <name evidence="16" type="ORF">FRC96_07290</name>
</gene>
<reference evidence="16 17" key="1">
    <citation type="submission" date="2019-08" db="EMBL/GenBank/DDBJ databases">
        <title>Bradymonadales sp. TMQ2.</title>
        <authorList>
            <person name="Liang Q."/>
        </authorList>
    </citation>
    <scope>NUCLEOTIDE SEQUENCE [LARGE SCALE GENOMIC DNA]</scope>
    <source>
        <strain evidence="16 17">TMQ2</strain>
    </source>
</reference>
<dbReference type="GO" id="GO:0030170">
    <property type="term" value="F:pyridoxal phosphate binding"/>
    <property type="evidence" value="ECO:0007669"/>
    <property type="project" value="InterPro"/>
</dbReference>
<evidence type="ECO:0000256" key="12">
    <source>
        <dbReference type="ARBA" id="ARBA00023239"/>
    </source>
</evidence>
<dbReference type="Gene3D" id="6.10.140.2150">
    <property type="match status" value="1"/>
</dbReference>
<sequence>MTRSSDVSESLTIPEKGLDKTKLLEQMRELRDADGNWREGRTWSLVYYADEEHYDFLKDAHNTFFSENGLNPMVFKSLRRMESEVVRMSAEMLHGDGEVVGTMTSGGTESILMAVKAARERFRKKRFIFNGQPELVAPESIHVAFGKAAHYFGLKVRYVPLRDDFRVDVDALKRAVNRNTAMIAASAPQYAHGVIDPIEEIGAFAQREDIPFHVDACFGGFFLPWMEKLGYDLPPFDFRVPGVTSISADVHKYGYAAKGASVVLYRNMSFLKHQFYISTDWPGGIYPSPSAAGTRPGGPIAAAWAAMKAMGEDGYLKLTRKTMEAVEALQAGVRRIEGLKVLGSTDGPVVCVAAEGPEIDIYAVVDQLNAKGWNLDRQQNPNSFHLSVTANHLQAVPAFLDDLQQAVDHVRAHPELKSEGQAAMYGMIAKIPFRGAVKFSVQKIMEGMYGPEGKVPDLGGEATEDDDLIMQLMDKYGDKAMGILEKFESSKEVIKDVLPWKK</sequence>
<evidence type="ECO:0000256" key="14">
    <source>
        <dbReference type="PIRSR" id="PIRSR602129-50"/>
    </source>
</evidence>
<evidence type="ECO:0000256" key="5">
    <source>
        <dbReference type="ARBA" id="ARBA00022692"/>
    </source>
</evidence>
<evidence type="ECO:0000313" key="17">
    <source>
        <dbReference type="Proteomes" id="UP000321046"/>
    </source>
</evidence>
<evidence type="ECO:0000256" key="1">
    <source>
        <dbReference type="ARBA" id="ARBA00001933"/>
    </source>
</evidence>
<dbReference type="Proteomes" id="UP000321046">
    <property type="component" value="Unassembled WGS sequence"/>
</dbReference>
<dbReference type="PANTHER" id="PTHR42735:SF9">
    <property type="entry name" value="SPHINGOSINE-1-PHOSPHATE LYASE"/>
    <property type="match status" value="1"/>
</dbReference>
<evidence type="ECO:0000256" key="13">
    <source>
        <dbReference type="ARBA" id="ARBA00038302"/>
    </source>
</evidence>
<accession>A0A5C6X9W7</accession>
<keyword evidence="5" id="KW-0812">Transmembrane</keyword>
<evidence type="ECO:0000256" key="11">
    <source>
        <dbReference type="ARBA" id="ARBA00023136"/>
    </source>
</evidence>
<keyword evidence="11" id="KW-0472">Membrane</keyword>
<dbReference type="PANTHER" id="PTHR42735">
    <property type="match status" value="1"/>
</dbReference>
<evidence type="ECO:0000256" key="2">
    <source>
        <dbReference type="ARBA" id="ARBA00004389"/>
    </source>
</evidence>
<proteinExistence type="inferred from homology"/>
<dbReference type="SUPFAM" id="SSF53383">
    <property type="entry name" value="PLP-dependent transferases"/>
    <property type="match status" value="1"/>
</dbReference>
<dbReference type="InterPro" id="IPR015422">
    <property type="entry name" value="PyrdxlP-dep_Trfase_small"/>
</dbReference>
<dbReference type="EMBL" id="VOSL01000036">
    <property type="protein sequence ID" value="TXD38736.1"/>
    <property type="molecule type" value="Genomic_DNA"/>
</dbReference>
<keyword evidence="16" id="KW-0808">Transferase</keyword>
<comment type="cofactor">
    <cofactor evidence="1 14 15">
        <name>pyridoxal 5'-phosphate</name>
        <dbReference type="ChEBI" id="CHEBI:597326"/>
    </cofactor>
</comment>
<evidence type="ECO:0000256" key="8">
    <source>
        <dbReference type="ARBA" id="ARBA00022919"/>
    </source>
</evidence>
<keyword evidence="8" id="KW-0746">Sphingolipid metabolism</keyword>
<feature type="modified residue" description="N6-(pyridoxal phosphate)lysine" evidence="14">
    <location>
        <position position="252"/>
    </location>
</feature>
<keyword evidence="7 14" id="KW-0663">Pyridoxal phosphate</keyword>
<dbReference type="InterPro" id="IPR015421">
    <property type="entry name" value="PyrdxlP-dep_Trfase_major"/>
</dbReference>
<keyword evidence="6" id="KW-0256">Endoplasmic reticulum</keyword>
<evidence type="ECO:0000256" key="6">
    <source>
        <dbReference type="ARBA" id="ARBA00022824"/>
    </source>
</evidence>
<dbReference type="GO" id="GO:0006665">
    <property type="term" value="P:sphingolipid metabolic process"/>
    <property type="evidence" value="ECO:0007669"/>
    <property type="project" value="UniProtKB-KW"/>
</dbReference>
<dbReference type="GO" id="GO:0016020">
    <property type="term" value="C:membrane"/>
    <property type="evidence" value="ECO:0007669"/>
    <property type="project" value="GOC"/>
</dbReference>
<protein>
    <submittedName>
        <fullName evidence="16">Aspartate aminotransferase family protein</fullName>
    </submittedName>
</protein>
<dbReference type="OrthoDB" id="9803665at2"/>
<dbReference type="Gene3D" id="3.40.640.10">
    <property type="entry name" value="Type I PLP-dependent aspartate aminotransferase-like (Major domain)"/>
    <property type="match status" value="1"/>
</dbReference>
<evidence type="ECO:0000256" key="9">
    <source>
        <dbReference type="ARBA" id="ARBA00022989"/>
    </source>
</evidence>
<comment type="pathway">
    <text evidence="4">Sphingolipid metabolism.</text>
</comment>
<organism evidence="16 17">
    <name type="scientific">Lujinxingia vulgaris</name>
    <dbReference type="NCBI Taxonomy" id="2600176"/>
    <lineage>
        <taxon>Bacteria</taxon>
        <taxon>Deltaproteobacteria</taxon>
        <taxon>Bradymonadales</taxon>
        <taxon>Lujinxingiaceae</taxon>
        <taxon>Lujinxingia</taxon>
    </lineage>
</organism>
<comment type="pathway">
    <text evidence="3">Lipid metabolism; sphingolipid metabolism.</text>
</comment>
<comment type="subcellular location">
    <subcellularLocation>
        <location evidence="2">Endoplasmic reticulum membrane</location>
        <topology evidence="2">Single-pass membrane protein</topology>
    </subcellularLocation>
</comment>
<evidence type="ECO:0000256" key="15">
    <source>
        <dbReference type="RuleBase" id="RU000382"/>
    </source>
</evidence>
<dbReference type="Gene3D" id="3.90.1150.10">
    <property type="entry name" value="Aspartate Aminotransferase, domain 1"/>
    <property type="match status" value="1"/>
</dbReference>
<evidence type="ECO:0000256" key="10">
    <source>
        <dbReference type="ARBA" id="ARBA00023098"/>
    </source>
</evidence>
<name>A0A5C6X9W7_9DELT</name>
<dbReference type="FunFam" id="3.40.640.10:FF:000020">
    <property type="entry name" value="sphingosine-1-phosphate lyase 1"/>
    <property type="match status" value="1"/>
</dbReference>
<dbReference type="GO" id="GO:0016830">
    <property type="term" value="F:carbon-carbon lyase activity"/>
    <property type="evidence" value="ECO:0007669"/>
    <property type="project" value="InterPro"/>
</dbReference>
<evidence type="ECO:0000256" key="4">
    <source>
        <dbReference type="ARBA" id="ARBA00004991"/>
    </source>
</evidence>
<dbReference type="GO" id="GO:0008483">
    <property type="term" value="F:transaminase activity"/>
    <property type="evidence" value="ECO:0007669"/>
    <property type="project" value="UniProtKB-KW"/>
</dbReference>
<evidence type="ECO:0000256" key="7">
    <source>
        <dbReference type="ARBA" id="ARBA00022898"/>
    </source>
</evidence>
<keyword evidence="16" id="KW-0032">Aminotransferase</keyword>
<dbReference type="AlphaFoldDB" id="A0A5C6X9W7"/>
<dbReference type="GO" id="GO:0019752">
    <property type="term" value="P:carboxylic acid metabolic process"/>
    <property type="evidence" value="ECO:0007669"/>
    <property type="project" value="InterPro"/>
</dbReference>
<dbReference type="InterPro" id="IPR002129">
    <property type="entry name" value="PyrdxlP-dep_de-COase"/>
</dbReference>
<keyword evidence="10" id="KW-0443">Lipid metabolism</keyword>
<comment type="similarity">
    <text evidence="13">Belongs to the group II decarboxylase family. Sphingosine-1-phosphate lyase subfamily.</text>
</comment>
<dbReference type="InterPro" id="IPR050477">
    <property type="entry name" value="GrpII_AminoAcid_Decarb"/>
</dbReference>
<dbReference type="Pfam" id="PF00282">
    <property type="entry name" value="Pyridoxal_deC"/>
    <property type="match status" value="1"/>
</dbReference>
<evidence type="ECO:0000256" key="3">
    <source>
        <dbReference type="ARBA" id="ARBA00004760"/>
    </source>
</evidence>
<keyword evidence="12 15" id="KW-0456">Lyase</keyword>
<dbReference type="InterPro" id="IPR015424">
    <property type="entry name" value="PyrdxlP-dep_Trfase"/>
</dbReference>
<comment type="caution">
    <text evidence="16">The sequence shown here is derived from an EMBL/GenBank/DDBJ whole genome shotgun (WGS) entry which is preliminary data.</text>
</comment>
<keyword evidence="9" id="KW-1133">Transmembrane helix</keyword>